<evidence type="ECO:0000256" key="8">
    <source>
        <dbReference type="ARBA" id="ARBA00022989"/>
    </source>
</evidence>
<dbReference type="Gene3D" id="3.30.450.170">
    <property type="entry name" value="Two-component histidine kinase, sensor domain"/>
    <property type="match status" value="1"/>
</dbReference>
<feature type="domain" description="HAMP" evidence="13">
    <location>
        <begin position="176"/>
        <end position="231"/>
    </location>
</feature>
<dbReference type="EC" id="2.7.13.3" evidence="3"/>
<evidence type="ECO:0000256" key="3">
    <source>
        <dbReference type="ARBA" id="ARBA00012438"/>
    </source>
</evidence>
<dbReference type="EMBL" id="AP013068">
    <property type="protein sequence ID" value="BAN50200.1"/>
    <property type="molecule type" value="Genomic_DNA"/>
</dbReference>
<dbReference type="HOGENOM" id="CLU_000445_89_27_6"/>
<dbReference type="InterPro" id="IPR003661">
    <property type="entry name" value="HisK_dim/P_dom"/>
</dbReference>
<dbReference type="OrthoDB" id="9804645at2"/>
<comment type="subcellular location">
    <subcellularLocation>
        <location evidence="2">Membrane</location>
        <topology evidence="2">Multi-pass membrane protein</topology>
    </subcellularLocation>
</comment>
<keyword evidence="11" id="KW-0175">Coiled coil</keyword>
<dbReference type="SUPFAM" id="SSF47384">
    <property type="entry name" value="Homodimeric domain of signal transducing histidine kinase"/>
    <property type="match status" value="1"/>
</dbReference>
<dbReference type="Gene3D" id="1.10.287.130">
    <property type="match status" value="1"/>
</dbReference>
<dbReference type="PROSITE" id="PS50885">
    <property type="entry name" value="HAMP"/>
    <property type="match status" value="1"/>
</dbReference>
<dbReference type="Gene3D" id="1.10.8.500">
    <property type="entry name" value="HAMP domain in histidine kinase"/>
    <property type="match status" value="1"/>
</dbReference>
<dbReference type="Proteomes" id="UP000015503">
    <property type="component" value="Chromosome"/>
</dbReference>
<dbReference type="PATRIC" id="fig|1245471.3.peg.4518"/>
<keyword evidence="5" id="KW-0808">Transferase</keyword>
<dbReference type="CDD" id="cd00082">
    <property type="entry name" value="HisKA"/>
    <property type="match status" value="1"/>
</dbReference>
<dbReference type="AlphaFoldDB" id="S6AMS5"/>
<comment type="catalytic activity">
    <reaction evidence="1">
        <text>ATP + protein L-histidine = ADP + protein N-phospho-L-histidine.</text>
        <dbReference type="EC" id="2.7.13.3"/>
    </reaction>
</comment>
<evidence type="ECO:0000256" key="1">
    <source>
        <dbReference type="ARBA" id="ARBA00000085"/>
    </source>
</evidence>
<accession>S6AMS5</accession>
<dbReference type="InterPro" id="IPR003660">
    <property type="entry name" value="HAMP_dom"/>
</dbReference>
<evidence type="ECO:0000256" key="7">
    <source>
        <dbReference type="ARBA" id="ARBA00022777"/>
    </source>
</evidence>
<keyword evidence="4" id="KW-0597">Phosphoprotein</keyword>
<dbReference type="InterPro" id="IPR036097">
    <property type="entry name" value="HisK_dim/P_sf"/>
</dbReference>
<dbReference type="InterPro" id="IPR031930">
    <property type="entry name" value="HK_sensor"/>
</dbReference>
<evidence type="ECO:0000256" key="6">
    <source>
        <dbReference type="ARBA" id="ARBA00022692"/>
    </source>
</evidence>
<dbReference type="SMART" id="SM00304">
    <property type="entry name" value="HAMP"/>
    <property type="match status" value="1"/>
</dbReference>
<dbReference type="GO" id="GO:0000155">
    <property type="term" value="F:phosphorelay sensor kinase activity"/>
    <property type="evidence" value="ECO:0007669"/>
    <property type="project" value="InterPro"/>
</dbReference>
<evidence type="ECO:0000259" key="13">
    <source>
        <dbReference type="PROSITE" id="PS50885"/>
    </source>
</evidence>
<evidence type="ECO:0000256" key="9">
    <source>
        <dbReference type="ARBA" id="ARBA00023012"/>
    </source>
</evidence>
<evidence type="ECO:0000256" key="10">
    <source>
        <dbReference type="ARBA" id="ARBA00023136"/>
    </source>
</evidence>
<evidence type="ECO:0000256" key="5">
    <source>
        <dbReference type="ARBA" id="ARBA00022679"/>
    </source>
</evidence>
<dbReference type="Pfam" id="PF00672">
    <property type="entry name" value="HAMP"/>
    <property type="match status" value="1"/>
</dbReference>
<dbReference type="InterPro" id="IPR005467">
    <property type="entry name" value="His_kinase_dom"/>
</dbReference>
<keyword evidence="6" id="KW-0812">Transmembrane</keyword>
<dbReference type="Gene3D" id="3.30.565.10">
    <property type="entry name" value="Histidine kinase-like ATPase, C-terminal domain"/>
    <property type="match status" value="1"/>
</dbReference>
<evidence type="ECO:0000259" key="12">
    <source>
        <dbReference type="PROSITE" id="PS50109"/>
    </source>
</evidence>
<sequence length="447" mass="50375">MRVPRRHSLFWKLTGALALFCLLLVSLYADFGRLIYSATSHLSDSAKSTLTGFAREAESAWNERGATGVDEFLQELRERERVWAVVVGRQDQSLSSEPLTSRELERLDFIRPLDGSLGRPNGWPTFYIPFSDGEHRLVLELPRELSPRKHLALLNLAMQRLLPALLAVLLGIVLYRALIVPLGILHRQAGTLSSGKLSARVGPLVTERRDEFGELGRAFDHMAERLEHTVDFQRQLLRDLSHELRTPLSRLRVAGEHATDVTELRQRLEREVQLMEQLIGDILELAWLDTERPQLPVEAVDVGRLWEVVRENAGFESGWPIERMPSALPADCRVGGHLNGLAHALENILRNAIRHSPLDGQVSLGGRREGDVWHLWVDDQGPGVAEDKLEAIFLPFTRLNAARPGGDGFGLGLSIARSMLQLQGGELWAENRERGLRMNIRLRMYSL</sequence>
<dbReference type="InterPro" id="IPR036890">
    <property type="entry name" value="HATPase_C_sf"/>
</dbReference>
<dbReference type="CDD" id="cd06225">
    <property type="entry name" value="HAMP"/>
    <property type="match status" value="1"/>
</dbReference>
<dbReference type="SUPFAM" id="SSF55874">
    <property type="entry name" value="ATPase domain of HSP90 chaperone/DNA topoisomerase II/histidine kinase"/>
    <property type="match status" value="1"/>
</dbReference>
<keyword evidence="8" id="KW-1133">Transmembrane helix</keyword>
<dbReference type="KEGG" id="pre:PCA10_44680"/>
<dbReference type="Pfam" id="PF00512">
    <property type="entry name" value="HisKA"/>
    <property type="match status" value="1"/>
</dbReference>
<dbReference type="Pfam" id="PF02518">
    <property type="entry name" value="HATPase_c"/>
    <property type="match status" value="1"/>
</dbReference>
<feature type="coiled-coil region" evidence="11">
    <location>
        <begin position="223"/>
        <end position="285"/>
    </location>
</feature>
<evidence type="ECO:0000256" key="4">
    <source>
        <dbReference type="ARBA" id="ARBA00022553"/>
    </source>
</evidence>
<keyword evidence="10" id="KW-0472">Membrane</keyword>
<protein>
    <recommendedName>
        <fullName evidence="3">histidine kinase</fullName>
        <ecNumber evidence="3">2.7.13.3</ecNumber>
    </recommendedName>
</protein>
<dbReference type="InterPro" id="IPR003594">
    <property type="entry name" value="HATPase_dom"/>
</dbReference>
<evidence type="ECO:0000256" key="2">
    <source>
        <dbReference type="ARBA" id="ARBA00004141"/>
    </source>
</evidence>
<name>S6AMS5_METRE</name>
<dbReference type="SMART" id="SM00387">
    <property type="entry name" value="HATPase_c"/>
    <property type="match status" value="1"/>
</dbReference>
<dbReference type="PROSITE" id="PS50109">
    <property type="entry name" value="HIS_KIN"/>
    <property type="match status" value="1"/>
</dbReference>
<keyword evidence="9" id="KW-0902">Two-component regulatory system</keyword>
<evidence type="ECO:0000313" key="15">
    <source>
        <dbReference type="Proteomes" id="UP000015503"/>
    </source>
</evidence>
<keyword evidence="7 14" id="KW-0418">Kinase</keyword>
<dbReference type="GO" id="GO:0005886">
    <property type="term" value="C:plasma membrane"/>
    <property type="evidence" value="ECO:0007669"/>
    <property type="project" value="TreeGrafter"/>
</dbReference>
<dbReference type="STRING" id="1245471.PCA10_44680"/>
<dbReference type="PANTHER" id="PTHR45436">
    <property type="entry name" value="SENSOR HISTIDINE KINASE YKOH"/>
    <property type="match status" value="1"/>
</dbReference>
<reference evidence="14 15" key="1">
    <citation type="journal article" date="2013" name="Genome Announc.">
        <title>Complete Genome Sequence of the Carbazole Degrader Pseudomonas resinovorans Strain CA10 (NBRC 106553).</title>
        <authorList>
            <person name="Shintani M."/>
            <person name="Hosoyama A."/>
            <person name="Ohji S."/>
            <person name="Tsuchikane K."/>
            <person name="Takarada H."/>
            <person name="Yamazoe A."/>
            <person name="Fujita N."/>
            <person name="Nojiri H."/>
        </authorList>
    </citation>
    <scope>NUCLEOTIDE SEQUENCE [LARGE SCALE GENOMIC DNA]</scope>
    <source>
        <strain evidence="14 15">NBRC 106553</strain>
    </source>
</reference>
<evidence type="ECO:0000313" key="14">
    <source>
        <dbReference type="EMBL" id="BAN50200.1"/>
    </source>
</evidence>
<dbReference type="eggNOG" id="COG2205">
    <property type="taxonomic scope" value="Bacteria"/>
</dbReference>
<evidence type="ECO:0000256" key="11">
    <source>
        <dbReference type="SAM" id="Coils"/>
    </source>
</evidence>
<dbReference type="InterPro" id="IPR038428">
    <property type="entry name" value="HK_sensor_dom_sf"/>
</dbReference>
<dbReference type="InterPro" id="IPR050428">
    <property type="entry name" value="TCS_sensor_his_kinase"/>
</dbReference>
<proteinExistence type="predicted"/>
<dbReference type="SMART" id="SM00388">
    <property type="entry name" value="HisKA"/>
    <property type="match status" value="1"/>
</dbReference>
<feature type="domain" description="Histidine kinase" evidence="12">
    <location>
        <begin position="239"/>
        <end position="446"/>
    </location>
</feature>
<keyword evidence="15" id="KW-1185">Reference proteome</keyword>
<dbReference type="RefSeq" id="WP_016494330.1">
    <property type="nucleotide sequence ID" value="NC_021499.1"/>
</dbReference>
<dbReference type="Pfam" id="PF16750">
    <property type="entry name" value="HK_sensor"/>
    <property type="match status" value="1"/>
</dbReference>
<dbReference type="PANTHER" id="PTHR45436:SF15">
    <property type="entry name" value="SENSOR HISTIDINE KINASE CUSS"/>
    <property type="match status" value="1"/>
</dbReference>
<dbReference type="SUPFAM" id="SSF158472">
    <property type="entry name" value="HAMP domain-like"/>
    <property type="match status" value="1"/>
</dbReference>
<gene>
    <name evidence="14" type="ORF">PCA10_44680</name>
</gene>
<organism evidence="14 15">
    <name type="scientific">Metapseudomonas resinovorans NBRC 106553</name>
    <dbReference type="NCBI Taxonomy" id="1245471"/>
    <lineage>
        <taxon>Bacteria</taxon>
        <taxon>Pseudomonadati</taxon>
        <taxon>Pseudomonadota</taxon>
        <taxon>Gammaproteobacteria</taxon>
        <taxon>Pseudomonadales</taxon>
        <taxon>Pseudomonadaceae</taxon>
        <taxon>Metapseudomonas</taxon>
    </lineage>
</organism>
<dbReference type="InterPro" id="IPR004358">
    <property type="entry name" value="Sig_transdc_His_kin-like_C"/>
</dbReference>
<dbReference type="PRINTS" id="PR00344">
    <property type="entry name" value="BCTRLSENSOR"/>
</dbReference>